<reference evidence="1" key="1">
    <citation type="submission" date="2022-02" db="EMBL/GenBank/DDBJ databases">
        <authorList>
            <person name="Deutsch MARIE S."/>
        </authorList>
    </citation>
    <scope>NUCLEOTIDE SEQUENCE</scope>
    <source>
        <strain evidence="1">CIRM-BIA865</strain>
    </source>
</reference>
<dbReference type="EMBL" id="OV915080">
    <property type="protein sequence ID" value="CAH1705560.1"/>
    <property type="molecule type" value="Genomic_DNA"/>
</dbReference>
<accession>A0AAU9QZB6</accession>
<protein>
    <submittedName>
        <fullName evidence="1">Uncharacterized protein</fullName>
    </submittedName>
</protein>
<gene>
    <name evidence="1" type="ORF">LDD865_0399</name>
</gene>
<dbReference type="AlphaFoldDB" id="A0AAU9QZB6"/>
<name>A0AAU9QZB6_9LACO</name>
<sequence length="126" mass="15067">MGQTVGESDTESFQKVIEIIRKEIDIPERLFYIVDPSFIEALRAFFQQTYNLKGLLAILLIYPKVKYREQTIIRIDSFIDRQKRNDDLYGYINPLIQTSNVPKHYIEYCTIYFILMKKVISKIYDR</sequence>
<dbReference type="Proteomes" id="UP001295440">
    <property type="component" value="Chromosome"/>
</dbReference>
<proteinExistence type="predicted"/>
<organism evidence="1 2">
    <name type="scientific">Lactobacillus delbrueckii subsp. delbrueckii</name>
    <dbReference type="NCBI Taxonomy" id="83684"/>
    <lineage>
        <taxon>Bacteria</taxon>
        <taxon>Bacillati</taxon>
        <taxon>Bacillota</taxon>
        <taxon>Bacilli</taxon>
        <taxon>Lactobacillales</taxon>
        <taxon>Lactobacillaceae</taxon>
        <taxon>Lactobacillus</taxon>
    </lineage>
</organism>
<evidence type="ECO:0000313" key="1">
    <source>
        <dbReference type="EMBL" id="CAH1705560.1"/>
    </source>
</evidence>
<evidence type="ECO:0000313" key="2">
    <source>
        <dbReference type="Proteomes" id="UP001295440"/>
    </source>
</evidence>